<gene>
    <name evidence="2" type="ORF">NLI96_g11766</name>
</gene>
<organism evidence="2 3">
    <name type="scientific">Meripilus lineatus</name>
    <dbReference type="NCBI Taxonomy" id="2056292"/>
    <lineage>
        <taxon>Eukaryota</taxon>
        <taxon>Fungi</taxon>
        <taxon>Dikarya</taxon>
        <taxon>Basidiomycota</taxon>
        <taxon>Agaricomycotina</taxon>
        <taxon>Agaricomycetes</taxon>
        <taxon>Polyporales</taxon>
        <taxon>Meripilaceae</taxon>
        <taxon>Meripilus</taxon>
    </lineage>
</organism>
<protein>
    <recommendedName>
        <fullName evidence="4">DUF4218 domain-containing protein</fullName>
    </recommendedName>
</protein>
<dbReference type="Proteomes" id="UP001212997">
    <property type="component" value="Unassembled WGS sequence"/>
</dbReference>
<feature type="region of interest" description="Disordered" evidence="1">
    <location>
        <begin position="397"/>
        <end position="421"/>
    </location>
</feature>
<proteinExistence type="predicted"/>
<feature type="compositionally biased region" description="Pro residues" evidence="1">
    <location>
        <begin position="318"/>
        <end position="327"/>
    </location>
</feature>
<feature type="region of interest" description="Disordered" evidence="1">
    <location>
        <begin position="80"/>
        <end position="108"/>
    </location>
</feature>
<dbReference type="Pfam" id="PF02992">
    <property type="entry name" value="Transposase_21"/>
    <property type="match status" value="1"/>
</dbReference>
<feature type="compositionally biased region" description="Low complexity" evidence="1">
    <location>
        <begin position="308"/>
        <end position="317"/>
    </location>
</feature>
<keyword evidence="3" id="KW-1185">Reference proteome</keyword>
<comment type="caution">
    <text evidence="2">The sequence shown here is derived from an EMBL/GenBank/DDBJ whole genome shotgun (WGS) entry which is preliminary data.</text>
</comment>
<evidence type="ECO:0008006" key="4">
    <source>
        <dbReference type="Google" id="ProtNLM"/>
    </source>
</evidence>
<feature type="region of interest" description="Disordered" evidence="1">
    <location>
        <begin position="308"/>
        <end position="337"/>
    </location>
</feature>
<accession>A0AAD5UV95</accession>
<feature type="compositionally biased region" description="Polar residues" evidence="1">
    <location>
        <begin position="163"/>
        <end position="180"/>
    </location>
</feature>
<evidence type="ECO:0000313" key="3">
    <source>
        <dbReference type="Proteomes" id="UP001212997"/>
    </source>
</evidence>
<sequence length="1492" mass="167040">MALGVLDDVTHPALSVENISAMESRLEDLEKSVKAMAKQELKEQVRLAVFTHTFRLLMTLGTSANPGCQVGGRRERGIQPQIDAGGARPKGWSTTTYSQRYAPSSTTTTAFSKQVLDRASESGSPTSLRSEMQRLKELVKGLTNDVLNSQIKLSKMCSTRSLNAQSGSITSESHDGQGTSSDEDLEDHDSGPPGHLSLADEISNSEHAHALSDGAREPLSSPFQSTPSEDCSWTLRVVSFSALELITTLGATIVTFFLGVFYNLRRPSSERNVPQTAWRLFLHYHQLFEDVLFMTTFMYITHVSPSVAPSTSHTPASPASPVPPAPPVSTGTGSSRPLWEASHSVKWAKFALICSKKTYRDGNGEHQTGQLLEHAVRRRHELDDIRRGVLVKEAPAVPEVEPNAGPSDPLDTSGGKPEEREKALRTAIQRLGALESSLHRRSQLVPTSTTLQFRTTPTSFQDPPAPLNEKDIPTAHFVDTATWLEASIHELEQLDGFQDKDLTRRKEVLIEKFRREVSRLETLRTMCWTKLMVSLVQEKNPIPVISGEKKAFFDLEPLLLSSLLLVIIMHGIAAVSQSKIRFLLAALRTIIYGAFMFGRKGAHTLTENQKLFLAEFPSDVRPLIQKLGLEPDCTLFACCGTCFSIYRPSSASDQPQCPYPRTCSKTDLNGKVCGCPLVSESTVRGQGGEGDRDDAPRAIKVFPYQNLSSWIRDLFFKARSRGVLGIGLVTDFNRRDVERHMGFADHSELPWTCLFIDWFNPFGNKKGGKSHSIGAIYMACLNLPPNLRYRPENIFLAGIIPGPKEPSLEQINHFLKPLVDDLQVLWASGIYLSRTASRSAGRLVRAAMIPLVCDLPALRKVAGYAGHSHNKFFCSFCRLQKPDIHNIDPSTWPKALSWANHIRAAKAWRDAPTYKDRDSIFDSFGVRWSELLRLEYWDPTQFTVVDAMHNLFLGDIRHHCMEVWGVRIKGDSKQAPPHTPEQQRQALEKLAKAVKKSSLNMLKGIRKGYIVAVVKLNNIAPAGNAFRKIDYINGLLEWSKAHENDSLQMPGVLAEDASEFHLPGDQVDVSRTSILSGDVLDQIRQDIASIHVPSWIERPPSNFGCASHGKLKADVWRTLFTIHLTITLVRLWGTPSSTPGEKALLQNFVHLSAAADLGSRRTMSLSRAEKYGDHILAYLSTLRELFDHKFVPNHHLSYHLKECLLRFGPVHSWWAYPFERYNGMLARLNSNNKSGHIPFTFLRYFCIGSTLRWAISTIQWPAHRLYEDMVEMFKATFGDAIKGTRVTDVLARTNDTPATWSLNLKLAEPLAETIYAGLLDLVNESSSEDYSHFHTEIFSNNSPLLDQTAQLLRRIDLNGLIYSIPGRGTRNSFILFRARTPPSRKNSTSAEEEVLAGQIDKIFLHARRLRNGKTKTEPFLVVKAFKSLSPNHAPHDPWAKHPDLNVKMYYNKFSQRLRVISRHHIVSHAAAFTYTPEEVGQECMVIKSLDRT</sequence>
<evidence type="ECO:0000256" key="1">
    <source>
        <dbReference type="SAM" id="MobiDB-lite"/>
    </source>
</evidence>
<name>A0AAD5UV95_9APHY</name>
<feature type="region of interest" description="Disordered" evidence="1">
    <location>
        <begin position="210"/>
        <end position="229"/>
    </location>
</feature>
<dbReference type="InterPro" id="IPR004242">
    <property type="entry name" value="Transposase_21"/>
</dbReference>
<dbReference type="PANTHER" id="PTHR46579:SF1">
    <property type="entry name" value="F5_8 TYPE C DOMAIN-CONTAINING PROTEIN"/>
    <property type="match status" value="1"/>
</dbReference>
<dbReference type="PANTHER" id="PTHR46579">
    <property type="entry name" value="F5/8 TYPE C DOMAIN-CONTAINING PROTEIN-RELATED"/>
    <property type="match status" value="1"/>
</dbReference>
<reference evidence="2" key="1">
    <citation type="submission" date="2022-07" db="EMBL/GenBank/DDBJ databases">
        <title>Genome Sequence of Physisporinus lineatus.</title>
        <authorList>
            <person name="Buettner E."/>
        </authorList>
    </citation>
    <scope>NUCLEOTIDE SEQUENCE</scope>
    <source>
        <strain evidence="2">VT162</strain>
    </source>
</reference>
<feature type="compositionally biased region" description="Polar residues" evidence="1">
    <location>
        <begin position="92"/>
        <end position="108"/>
    </location>
</feature>
<feature type="region of interest" description="Disordered" evidence="1">
    <location>
        <begin position="163"/>
        <end position="199"/>
    </location>
</feature>
<dbReference type="EMBL" id="JANAWD010000838">
    <property type="protein sequence ID" value="KAJ3475544.1"/>
    <property type="molecule type" value="Genomic_DNA"/>
</dbReference>
<evidence type="ECO:0000313" key="2">
    <source>
        <dbReference type="EMBL" id="KAJ3475544.1"/>
    </source>
</evidence>